<dbReference type="PROSITE" id="PS52016">
    <property type="entry name" value="TONB_DEPENDENT_REC_3"/>
    <property type="match status" value="1"/>
</dbReference>
<evidence type="ECO:0000256" key="6">
    <source>
        <dbReference type="ARBA" id="ARBA00023237"/>
    </source>
</evidence>
<keyword evidence="2 7" id="KW-0813">Transport</keyword>
<dbReference type="Pfam" id="PF13715">
    <property type="entry name" value="CarbopepD_reg_2"/>
    <property type="match status" value="1"/>
</dbReference>
<keyword evidence="11" id="KW-1185">Reference proteome</keyword>
<name>A0A2U2J8A1_9FLAO</name>
<evidence type="ECO:0000256" key="7">
    <source>
        <dbReference type="PROSITE-ProRule" id="PRU01360"/>
    </source>
</evidence>
<dbReference type="InterPro" id="IPR023996">
    <property type="entry name" value="TonB-dep_OMP_SusC/RagA"/>
</dbReference>
<dbReference type="NCBIfam" id="TIGR04056">
    <property type="entry name" value="OMP_RagA_SusC"/>
    <property type="match status" value="1"/>
</dbReference>
<dbReference type="NCBIfam" id="TIGR04057">
    <property type="entry name" value="SusC_RagA_signa"/>
    <property type="match status" value="1"/>
</dbReference>
<dbReference type="SUPFAM" id="SSF56935">
    <property type="entry name" value="Porins"/>
    <property type="match status" value="1"/>
</dbReference>
<evidence type="ECO:0000256" key="3">
    <source>
        <dbReference type="ARBA" id="ARBA00022452"/>
    </source>
</evidence>
<keyword evidence="4 7" id="KW-0812">Transmembrane</keyword>
<gene>
    <name evidence="10" type="ORF">DIS07_11505</name>
</gene>
<dbReference type="InterPro" id="IPR012910">
    <property type="entry name" value="Plug_dom"/>
</dbReference>
<evidence type="ECO:0000313" key="10">
    <source>
        <dbReference type="EMBL" id="PWG04566.1"/>
    </source>
</evidence>
<evidence type="ECO:0000256" key="5">
    <source>
        <dbReference type="ARBA" id="ARBA00023136"/>
    </source>
</evidence>
<dbReference type="Gene3D" id="2.40.170.20">
    <property type="entry name" value="TonB-dependent receptor, beta-barrel domain"/>
    <property type="match status" value="1"/>
</dbReference>
<dbReference type="Proteomes" id="UP000245670">
    <property type="component" value="Unassembled WGS sequence"/>
</dbReference>
<dbReference type="EMBL" id="QFFG01000005">
    <property type="protein sequence ID" value="PWG04566.1"/>
    <property type="molecule type" value="Genomic_DNA"/>
</dbReference>
<dbReference type="Pfam" id="PF07715">
    <property type="entry name" value="Plug"/>
    <property type="match status" value="1"/>
</dbReference>
<reference evidence="10 11" key="1">
    <citation type="submission" date="2018-05" db="EMBL/GenBank/DDBJ databases">
        <title>Polaribacter aquimarinus sp. nov., isolated from sediment in a sediment of sea.</title>
        <authorList>
            <person name="Lu D."/>
        </authorList>
    </citation>
    <scope>NUCLEOTIDE SEQUENCE [LARGE SCALE GENOMIC DNA]</scope>
    <source>
        <strain evidence="10 11">ZY113</strain>
    </source>
</reference>
<dbReference type="InterPro" id="IPR023997">
    <property type="entry name" value="TonB-dep_OMP_SusC/RagA_CS"/>
</dbReference>
<comment type="caution">
    <text evidence="10">The sequence shown here is derived from an EMBL/GenBank/DDBJ whole genome shotgun (WGS) entry which is preliminary data.</text>
</comment>
<dbReference type="RefSeq" id="WP_109405406.1">
    <property type="nucleotide sequence ID" value="NZ_QFFG01000005.1"/>
</dbReference>
<dbReference type="Gene3D" id="2.170.130.10">
    <property type="entry name" value="TonB-dependent receptor, plug domain"/>
    <property type="match status" value="1"/>
</dbReference>
<keyword evidence="5 7" id="KW-0472">Membrane</keyword>
<evidence type="ECO:0000256" key="2">
    <source>
        <dbReference type="ARBA" id="ARBA00022448"/>
    </source>
</evidence>
<evidence type="ECO:0000259" key="9">
    <source>
        <dbReference type="Pfam" id="PF07715"/>
    </source>
</evidence>
<feature type="signal peptide" evidence="8">
    <location>
        <begin position="1"/>
        <end position="21"/>
    </location>
</feature>
<dbReference type="Gene3D" id="2.60.40.1120">
    <property type="entry name" value="Carboxypeptidase-like, regulatory domain"/>
    <property type="match status" value="1"/>
</dbReference>
<proteinExistence type="inferred from homology"/>
<keyword evidence="6 7" id="KW-0998">Cell outer membrane</keyword>
<dbReference type="GO" id="GO:0009279">
    <property type="term" value="C:cell outer membrane"/>
    <property type="evidence" value="ECO:0007669"/>
    <property type="project" value="UniProtKB-SubCell"/>
</dbReference>
<dbReference type="OrthoDB" id="9768177at2"/>
<dbReference type="InterPro" id="IPR037066">
    <property type="entry name" value="Plug_dom_sf"/>
</dbReference>
<keyword evidence="3 7" id="KW-1134">Transmembrane beta strand</keyword>
<comment type="similarity">
    <text evidence="7">Belongs to the TonB-dependent receptor family.</text>
</comment>
<keyword evidence="8" id="KW-0732">Signal</keyword>
<evidence type="ECO:0000256" key="1">
    <source>
        <dbReference type="ARBA" id="ARBA00004571"/>
    </source>
</evidence>
<sequence length="1020" mass="113711">MNLKFKSIFIVALLFCVATFAQEVTVKGTVTSQTDGEPILGANIIIVGTKKGTSTDFDGNYQIKVKRGEVIQVSYLGFKTRTIPYAGQKRINVQLTEDAAQLEEIVIVGYGTQKKSHLTGAISKVKTEKLDQIAVARVDDALVGQVSGVNIQATEGEAGSAPTIRIRGTGSISGSSDPAVVVDGVVVDADFLTNLDMNDIESFEILKDAASGSIYGSRGANGVVIITTKSGKEGKTKFSYNTFTGFKEARQSSKYYFTVAETARKEMAATGSISDQTRYKQLIGVDRDWQDVIFDGGMIESHSFAARGGNENTKFSISLGYQKDEGVLLTDEFKKYSMRIKVDTKLNKKLSFGANISPSYSDRRRFDGSTHDILRQTPWLPLYHDENTIKFVNTFKYPNVKIGDYATQRHFDDFDLTTMMPVPSGGTDISNTSNTNPAAKVLERDRNDYKFKLFGSFYGKYKIMKGLTFKTSLSGDFGNTRRDRWQGVMASRNGAAAAQLDLSSENRIHYVLDNLLTYSKEFGKHEINAVAGISREKWNWDFESSRGTGYESDLIKTISGATLIADAQSYKYERSLQSYLGRVNYAFDDKYLISLSFRRDGFSSFGPQQKYGNFPSASVGWTVSKENFFKELDFFNFLKLRFSYGTTGNPSLRTGDPVVDSYPYLSLIQGSTAVIDNNVVGGFNPINIENPNLQWERSVEMNPAIDFGFFNNRISGSIDYYQRTSDKLLLFNPVSATTGFTEAISNLGKVRNSGFEFELRTRNIAKQDFKWNSTFIASRNKNELLDFADSDGQIQNVDTKRAAEWINSVGNPISSFYGWVVDKDIPLEFLNNPYHPVGAEAQDVYVRDLNGDGLIDDDDKTILGNPYPDLVWSITNEFKLGNFDGSFMFQGSHGAEVRNMGDQYLFNHFNSRQDFNTSTTPNQQFIKQKIFTNDIIQDASYIALRTVNLGYTLDSDAAAKLNISKLRFFVSGQNLMYLTASDYTGFNPESINTTTATTYGYQRAGSPINRTITLGLNIEF</sequence>
<dbReference type="SUPFAM" id="SSF49464">
    <property type="entry name" value="Carboxypeptidase regulatory domain-like"/>
    <property type="match status" value="1"/>
</dbReference>
<dbReference type="InterPro" id="IPR008969">
    <property type="entry name" value="CarboxyPept-like_regulatory"/>
</dbReference>
<accession>A0A2U2J8A1</accession>
<evidence type="ECO:0000256" key="8">
    <source>
        <dbReference type="SAM" id="SignalP"/>
    </source>
</evidence>
<comment type="subcellular location">
    <subcellularLocation>
        <location evidence="1 7">Cell outer membrane</location>
        <topology evidence="1 7">Multi-pass membrane protein</topology>
    </subcellularLocation>
</comment>
<evidence type="ECO:0000313" key="11">
    <source>
        <dbReference type="Proteomes" id="UP000245670"/>
    </source>
</evidence>
<evidence type="ECO:0000256" key="4">
    <source>
        <dbReference type="ARBA" id="ARBA00022692"/>
    </source>
</evidence>
<dbReference type="InterPro" id="IPR036942">
    <property type="entry name" value="Beta-barrel_TonB_sf"/>
</dbReference>
<feature type="chain" id="PRO_5015451660" evidence="8">
    <location>
        <begin position="22"/>
        <end position="1020"/>
    </location>
</feature>
<organism evidence="10 11">
    <name type="scientific">Polaribacter aquimarinus</name>
    <dbReference type="NCBI Taxonomy" id="2100726"/>
    <lineage>
        <taxon>Bacteria</taxon>
        <taxon>Pseudomonadati</taxon>
        <taxon>Bacteroidota</taxon>
        <taxon>Flavobacteriia</taxon>
        <taxon>Flavobacteriales</taxon>
        <taxon>Flavobacteriaceae</taxon>
    </lineage>
</organism>
<protein>
    <submittedName>
        <fullName evidence="10">SusC/RagA family TonB-linked outer membrane protein</fullName>
    </submittedName>
</protein>
<dbReference type="AlphaFoldDB" id="A0A2U2J8A1"/>
<dbReference type="InterPro" id="IPR039426">
    <property type="entry name" value="TonB-dep_rcpt-like"/>
</dbReference>
<feature type="domain" description="TonB-dependent receptor plug" evidence="9">
    <location>
        <begin position="115"/>
        <end position="223"/>
    </location>
</feature>